<keyword evidence="2" id="KW-1185">Reference proteome</keyword>
<evidence type="ECO:0000313" key="2">
    <source>
        <dbReference type="Proteomes" id="UP000005307"/>
    </source>
</evidence>
<protein>
    <submittedName>
        <fullName evidence="1">Uncharacterized protein</fullName>
    </submittedName>
</protein>
<dbReference type="HOGENOM" id="CLU_2539246_0_0_5"/>
<dbReference type="Proteomes" id="UP000005307">
    <property type="component" value="Chromosome"/>
</dbReference>
<dbReference type="AlphaFoldDB" id="M9R578"/>
<sequence length="83" mass="9379">MRRSGTRDITLINRTRDMPFIAALFGIGAAAFIELDDLPAADQHRLLAAQKEPLIPVLKSGATKLRDRQRDALDDYSRAMWVR</sequence>
<reference evidence="1 2" key="1">
    <citation type="journal article" date="2013" name="PLoS ONE">
        <title>Poles Apart: Arctic and Antarctic Octadecabacter strains Share High Genome Plasticity and a New Type of Xanthorhodopsin.</title>
        <authorList>
            <person name="Vollmers J."/>
            <person name="Voget S."/>
            <person name="Dietrich S."/>
            <person name="Gollnow K."/>
            <person name="Smits M."/>
            <person name="Meyer K."/>
            <person name="Brinkhoff T."/>
            <person name="Simon M."/>
            <person name="Daniel R."/>
        </authorList>
    </citation>
    <scope>NUCLEOTIDE SEQUENCE [LARGE SCALE GENOMIC DNA]</scope>
    <source>
        <strain evidence="1 2">307</strain>
    </source>
</reference>
<dbReference type="STRING" id="391626.OAN307_c12270"/>
<accession>M9R578</accession>
<gene>
    <name evidence="1" type="ORF">OAN307_c12270</name>
</gene>
<evidence type="ECO:0000313" key="1">
    <source>
        <dbReference type="EMBL" id="AGI66928.1"/>
    </source>
</evidence>
<dbReference type="KEGG" id="oat:OAN307_c12270"/>
<proteinExistence type="predicted"/>
<organism evidence="1 2">
    <name type="scientific">Octadecabacter antarcticus 307</name>
    <dbReference type="NCBI Taxonomy" id="391626"/>
    <lineage>
        <taxon>Bacteria</taxon>
        <taxon>Pseudomonadati</taxon>
        <taxon>Pseudomonadota</taxon>
        <taxon>Alphaproteobacteria</taxon>
        <taxon>Rhodobacterales</taxon>
        <taxon>Roseobacteraceae</taxon>
        <taxon>Octadecabacter</taxon>
    </lineage>
</organism>
<name>M9R578_9RHOB</name>
<dbReference type="EMBL" id="CP003740">
    <property type="protein sequence ID" value="AGI66928.1"/>
    <property type="molecule type" value="Genomic_DNA"/>
</dbReference>